<comment type="subcellular location">
    <subcellularLocation>
        <location evidence="1">Membrane</location>
        <topology evidence="1">Multi-pass membrane protein</topology>
    </subcellularLocation>
</comment>
<feature type="transmembrane region" description="Helical" evidence="7">
    <location>
        <begin position="53"/>
        <end position="73"/>
    </location>
</feature>
<gene>
    <name evidence="9 11 12" type="ORF">SRAE_1000304300</name>
</gene>
<name>A0A090LBB1_STRRB</name>
<dbReference type="InterPro" id="IPR039859">
    <property type="entry name" value="PFA4/ZDH16/20/ERF2-like"/>
</dbReference>
<dbReference type="EC" id="2.3.1.225" evidence="7"/>
<reference evidence="11" key="2">
    <citation type="submission" date="2020-12" db="UniProtKB">
        <authorList>
            <consortium name="WormBaseParasite"/>
        </authorList>
    </citation>
    <scope>IDENTIFICATION</scope>
</reference>
<keyword evidence="2 7" id="KW-0808">Transferase</keyword>
<dbReference type="RefSeq" id="XP_024503991.1">
    <property type="nucleotide sequence ID" value="XM_024650189.1"/>
</dbReference>
<keyword evidence="3 7" id="KW-0812">Transmembrane</keyword>
<keyword evidence="6 7" id="KW-0012">Acyltransferase</keyword>
<evidence type="ECO:0000256" key="6">
    <source>
        <dbReference type="ARBA" id="ARBA00023315"/>
    </source>
</evidence>
<comment type="similarity">
    <text evidence="7">Belongs to the DHHC palmitoyltransferase family.</text>
</comment>
<evidence type="ECO:0000313" key="12">
    <source>
        <dbReference type="WormBase" id="SRAE_1000304300"/>
    </source>
</evidence>
<dbReference type="AlphaFoldDB" id="A0A090LBB1"/>
<organism evidence="9">
    <name type="scientific">Strongyloides ratti</name>
    <name type="common">Parasitic roundworm</name>
    <dbReference type="NCBI Taxonomy" id="34506"/>
    <lineage>
        <taxon>Eukaryota</taxon>
        <taxon>Metazoa</taxon>
        <taxon>Ecdysozoa</taxon>
        <taxon>Nematoda</taxon>
        <taxon>Chromadorea</taxon>
        <taxon>Rhabditida</taxon>
        <taxon>Tylenchina</taxon>
        <taxon>Panagrolaimomorpha</taxon>
        <taxon>Strongyloidoidea</taxon>
        <taxon>Strongyloididae</taxon>
        <taxon>Strongyloides</taxon>
    </lineage>
</organism>
<dbReference type="EMBL" id="LN609528">
    <property type="protein sequence ID" value="CEF64790.1"/>
    <property type="molecule type" value="Genomic_DNA"/>
</dbReference>
<dbReference type="WBParaSite" id="SRAE_1000304300.1">
    <property type="protein sequence ID" value="SRAE_1000304300.1"/>
    <property type="gene ID" value="WBGene00259660"/>
</dbReference>
<reference evidence="9 10" key="1">
    <citation type="submission" date="2014-09" db="EMBL/GenBank/DDBJ databases">
        <authorList>
            <person name="Martin A.A."/>
        </authorList>
    </citation>
    <scope>NUCLEOTIDE SEQUENCE</scope>
    <source>
        <strain evidence="10">ED321</strain>
        <strain evidence="9">ED321 Heterogonic</strain>
    </source>
</reference>
<dbReference type="OrthoDB" id="331948at2759"/>
<dbReference type="WormBase" id="SRAE_1000304300">
    <property type="protein sequence ID" value="SRP04812"/>
    <property type="gene ID" value="WBGene00259660"/>
</dbReference>
<evidence type="ECO:0000259" key="8">
    <source>
        <dbReference type="Pfam" id="PF01529"/>
    </source>
</evidence>
<evidence type="ECO:0000256" key="3">
    <source>
        <dbReference type="ARBA" id="ARBA00022692"/>
    </source>
</evidence>
<comment type="catalytic activity">
    <reaction evidence="7">
        <text>L-cysteinyl-[protein] + hexadecanoyl-CoA = S-hexadecanoyl-L-cysteinyl-[protein] + CoA</text>
        <dbReference type="Rhea" id="RHEA:36683"/>
        <dbReference type="Rhea" id="RHEA-COMP:10131"/>
        <dbReference type="Rhea" id="RHEA-COMP:11032"/>
        <dbReference type="ChEBI" id="CHEBI:29950"/>
        <dbReference type="ChEBI" id="CHEBI:57287"/>
        <dbReference type="ChEBI" id="CHEBI:57379"/>
        <dbReference type="ChEBI" id="CHEBI:74151"/>
        <dbReference type="EC" id="2.3.1.225"/>
    </reaction>
</comment>
<dbReference type="InterPro" id="IPR001594">
    <property type="entry name" value="Palmitoyltrfase_DHHC"/>
</dbReference>
<accession>A0A090LBB1</accession>
<evidence type="ECO:0000313" key="10">
    <source>
        <dbReference type="Proteomes" id="UP000035682"/>
    </source>
</evidence>
<dbReference type="GO" id="GO:0016020">
    <property type="term" value="C:membrane"/>
    <property type="evidence" value="ECO:0007669"/>
    <property type="project" value="UniProtKB-SubCell"/>
</dbReference>
<dbReference type="STRING" id="34506.A0A090LBB1"/>
<protein>
    <recommendedName>
        <fullName evidence="7">Palmitoyltransferase</fullName>
        <ecNumber evidence="7">2.3.1.225</ecNumber>
    </recommendedName>
</protein>
<sequence length="279" mass="32432">MPEFGSESRNHACGRKWMINDTCGIICLFVTWFLMLYGQFCVCTVMLSSFQYYPIHQSINFIIFQCLFILAGISHYKTVFTDPGAVPIGNLTDDYIARLQRENANKKLYQCTKCCSVKPDRAHHCSICDRCINKMDHHCPWVNNCVGQKNQKFFVLFTFYIALLSIHALYWVIWQFLSCLDSDWAYCSHYSPPVTTILLIFLLFESILFSVFTLVMFGTQINAICSNKTGIESLKKVEEKYVSNRYKNMQIVFGGRMGLKWFSPFYTPFINEKTYEVSV</sequence>
<dbReference type="OMA" id="HILMCLA"/>
<dbReference type="GeneID" id="36377155"/>
<evidence type="ECO:0000313" key="9">
    <source>
        <dbReference type="EMBL" id="CEF64790.1"/>
    </source>
</evidence>
<feature type="transmembrane region" description="Helical" evidence="7">
    <location>
        <begin position="197"/>
        <end position="218"/>
    </location>
</feature>
<keyword evidence="10" id="KW-1185">Reference proteome</keyword>
<evidence type="ECO:0000256" key="4">
    <source>
        <dbReference type="ARBA" id="ARBA00022989"/>
    </source>
</evidence>
<dbReference type="Pfam" id="PF01529">
    <property type="entry name" value="DHHC"/>
    <property type="match status" value="1"/>
</dbReference>
<feature type="transmembrane region" description="Helical" evidence="7">
    <location>
        <begin position="25"/>
        <end position="47"/>
    </location>
</feature>
<keyword evidence="4 7" id="KW-1133">Transmembrane helix</keyword>
<evidence type="ECO:0000256" key="5">
    <source>
        <dbReference type="ARBA" id="ARBA00023136"/>
    </source>
</evidence>
<proteinExistence type="inferred from homology"/>
<comment type="domain">
    <text evidence="7">The DHHC domain is required for palmitoyltransferase activity.</text>
</comment>
<dbReference type="Proteomes" id="UP000035682">
    <property type="component" value="Unplaced"/>
</dbReference>
<evidence type="ECO:0000256" key="2">
    <source>
        <dbReference type="ARBA" id="ARBA00022679"/>
    </source>
</evidence>
<feature type="domain" description="Palmitoyltransferase DHHC" evidence="8">
    <location>
        <begin position="106"/>
        <end position="236"/>
    </location>
</feature>
<keyword evidence="5 7" id="KW-0472">Membrane</keyword>
<dbReference type="CTD" id="36377155"/>
<evidence type="ECO:0000256" key="1">
    <source>
        <dbReference type="ARBA" id="ARBA00004141"/>
    </source>
</evidence>
<evidence type="ECO:0000313" key="11">
    <source>
        <dbReference type="WBParaSite" id="SRAE_1000304300.1"/>
    </source>
</evidence>
<dbReference type="PANTHER" id="PTHR12246">
    <property type="entry name" value="PALMITOYLTRANSFERASE ZDHHC16"/>
    <property type="match status" value="1"/>
</dbReference>
<dbReference type="GO" id="GO:0019706">
    <property type="term" value="F:protein-cysteine S-palmitoyltransferase activity"/>
    <property type="evidence" value="ECO:0007669"/>
    <property type="project" value="UniProtKB-EC"/>
</dbReference>
<evidence type="ECO:0000256" key="7">
    <source>
        <dbReference type="RuleBase" id="RU079119"/>
    </source>
</evidence>
<feature type="transmembrane region" description="Helical" evidence="7">
    <location>
        <begin position="153"/>
        <end position="177"/>
    </location>
</feature>